<dbReference type="PROSITE" id="PS50263">
    <property type="entry name" value="CN_HYDROLASE"/>
    <property type="match status" value="1"/>
</dbReference>
<keyword evidence="4" id="KW-1185">Reference proteome</keyword>
<proteinExistence type="inferred from homology"/>
<dbReference type="PANTHER" id="PTHR23088:SF27">
    <property type="entry name" value="DEAMINATED GLUTATHIONE AMIDASE"/>
    <property type="match status" value="1"/>
</dbReference>
<evidence type="ECO:0000259" key="2">
    <source>
        <dbReference type="PROSITE" id="PS50263"/>
    </source>
</evidence>
<feature type="domain" description="CN hydrolase" evidence="2">
    <location>
        <begin position="1"/>
        <end position="237"/>
    </location>
</feature>
<dbReference type="STRING" id="65499.SAMN04488000_12838"/>
<keyword evidence="3" id="KW-0378">Hydrolase</keyword>
<comment type="similarity">
    <text evidence="1">Belongs to the carbon-nitrogen hydrolase superfamily. NIT1/NIT2 family.</text>
</comment>
<dbReference type="Gene3D" id="3.60.110.10">
    <property type="entry name" value="Carbon-nitrogen hydrolase"/>
    <property type="match status" value="1"/>
</dbReference>
<gene>
    <name evidence="3" type="ORF">SAMN04488000_12838</name>
</gene>
<accession>A0A1H9X656</accession>
<dbReference type="OrthoDB" id="4008466at2"/>
<dbReference type="Pfam" id="PF00795">
    <property type="entry name" value="CN_hydrolase"/>
    <property type="match status" value="1"/>
</dbReference>
<sequence length="265" mass="28417">MRLACWQAEAQNESVDGHVHRLADAARRARGAGADLLVTPELSLTGYRTHGPDVEHAAYLAAEAAGSAASIAAREGVAILYGCPERTAEGTYNTVQLVDARGEVVAVHRKSHLFGDAEAAVFDRGDGAVVQARVAGVTVGLLICYEVEFPELVRAHSLRGTQLLAVPGALARPWSVVTRTLVRARAFESQLYVSYVNWSGVDGAVSYCGLTRVVTPHGRVQTAPEHGEALLVADIDPAEIVAARLQTPYLADRRPDLYQDLVTER</sequence>
<evidence type="ECO:0000256" key="1">
    <source>
        <dbReference type="ARBA" id="ARBA00010613"/>
    </source>
</evidence>
<dbReference type="EMBL" id="FOFV01000028">
    <property type="protein sequence ID" value="SES41666.1"/>
    <property type="molecule type" value="Genomic_DNA"/>
</dbReference>
<name>A0A1H9X656_9PSEU</name>
<protein>
    <submittedName>
        <fullName evidence="3">Predicted amidohydrolase</fullName>
    </submittedName>
</protein>
<evidence type="ECO:0000313" key="3">
    <source>
        <dbReference type="EMBL" id="SES41666.1"/>
    </source>
</evidence>
<dbReference type="PANTHER" id="PTHR23088">
    <property type="entry name" value="NITRILASE-RELATED"/>
    <property type="match status" value="1"/>
</dbReference>
<dbReference type="InterPro" id="IPR003010">
    <property type="entry name" value="C-N_Hydrolase"/>
</dbReference>
<dbReference type="SUPFAM" id="SSF56317">
    <property type="entry name" value="Carbon-nitrogen hydrolase"/>
    <property type="match status" value="1"/>
</dbReference>
<dbReference type="InterPro" id="IPR036526">
    <property type="entry name" value="C-N_Hydrolase_sf"/>
</dbReference>
<dbReference type="GO" id="GO:0016787">
    <property type="term" value="F:hydrolase activity"/>
    <property type="evidence" value="ECO:0007669"/>
    <property type="project" value="UniProtKB-KW"/>
</dbReference>
<reference evidence="4" key="1">
    <citation type="submission" date="2016-10" db="EMBL/GenBank/DDBJ databases">
        <authorList>
            <person name="Varghese N."/>
            <person name="Submissions S."/>
        </authorList>
    </citation>
    <scope>NUCLEOTIDE SEQUENCE [LARGE SCALE GENOMIC DNA]</scope>
    <source>
        <strain evidence="4">DSM 44437</strain>
    </source>
</reference>
<dbReference type="RefSeq" id="WP_089927157.1">
    <property type="nucleotide sequence ID" value="NZ_FOFV01000028.1"/>
</dbReference>
<organism evidence="3 4">
    <name type="scientific">Lentzea albida</name>
    <dbReference type="NCBI Taxonomy" id="65499"/>
    <lineage>
        <taxon>Bacteria</taxon>
        <taxon>Bacillati</taxon>
        <taxon>Actinomycetota</taxon>
        <taxon>Actinomycetes</taxon>
        <taxon>Pseudonocardiales</taxon>
        <taxon>Pseudonocardiaceae</taxon>
        <taxon>Lentzea</taxon>
    </lineage>
</organism>
<dbReference type="Proteomes" id="UP000199503">
    <property type="component" value="Unassembled WGS sequence"/>
</dbReference>
<dbReference type="AlphaFoldDB" id="A0A1H9X656"/>
<evidence type="ECO:0000313" key="4">
    <source>
        <dbReference type="Proteomes" id="UP000199503"/>
    </source>
</evidence>